<feature type="domain" description="NACHT" evidence="1">
    <location>
        <begin position="275"/>
        <end position="448"/>
    </location>
</feature>
<reference evidence="2" key="1">
    <citation type="submission" date="2019-02" db="EMBL/GenBank/DDBJ databases">
        <authorList>
            <person name="Gruber-Vodicka R. H."/>
            <person name="Seah K. B. B."/>
        </authorList>
    </citation>
    <scope>NUCLEOTIDE SEQUENCE</scope>
    <source>
        <strain evidence="2">BECK_BZ15</strain>
    </source>
</reference>
<dbReference type="EMBL" id="CAADEW010000062">
    <property type="protein sequence ID" value="VFJ56568.1"/>
    <property type="molecule type" value="Genomic_DNA"/>
</dbReference>
<dbReference type="Pfam" id="PF05729">
    <property type="entry name" value="NACHT"/>
    <property type="match status" value="1"/>
</dbReference>
<gene>
    <name evidence="2" type="ORF">BECKFW1821A_GA0114235_106212</name>
</gene>
<name>A0A450SRT5_9GAMM</name>
<protein>
    <recommendedName>
        <fullName evidence="1">NACHT domain-containing protein</fullName>
    </recommendedName>
</protein>
<organism evidence="2">
    <name type="scientific">Candidatus Kentrum sp. FW</name>
    <dbReference type="NCBI Taxonomy" id="2126338"/>
    <lineage>
        <taxon>Bacteria</taxon>
        <taxon>Pseudomonadati</taxon>
        <taxon>Pseudomonadota</taxon>
        <taxon>Gammaproteobacteria</taxon>
        <taxon>Candidatus Kentrum</taxon>
    </lineage>
</organism>
<evidence type="ECO:0000313" key="2">
    <source>
        <dbReference type="EMBL" id="VFJ56568.1"/>
    </source>
</evidence>
<accession>A0A450SRT5</accession>
<dbReference type="AlphaFoldDB" id="A0A450SRT5"/>
<dbReference type="Gene3D" id="3.40.50.300">
    <property type="entry name" value="P-loop containing nucleotide triphosphate hydrolases"/>
    <property type="match status" value="1"/>
</dbReference>
<dbReference type="InterPro" id="IPR027417">
    <property type="entry name" value="P-loop_NTPase"/>
</dbReference>
<sequence length="1024" mass="115690">MPHTLHDNVKNTATIPVGFDYQTLHGVRLLCEWLDSPDRYIRFCFECTDRDSAPPSLDDIVAERVDGRWDYWQIKYTPNPGNNSFTWEWLLHVQGKTVRARSDIRKWFDALKGIDGAALGTARLITNRVPDREIEAGLGGSEHLDFYKAPKDVQERLAEVLDGREPAVRFLSRLQITHSDKGYLRLRNTIENDLHRHTDATGIERLLNRARDWTWFEDQPPPDGWITLDAVRSVISTRRPQPIPQDFTIPDGYRVPDRVFHDKFLTAVMDGVDSIITLTGPPGRGKSTYLSYLCEVLRSKDIPLIRHHYFLSSTDRTHDRLSPYVVHDSLLGQIGRFHYQTGAKTKGDAVLGEALATCAAYYKKEGKPFVVVMDGLDHVWRENASDKEPLDDVFGQLIPTADNMMLIVGTQPVADAQLPDRLVIHSPRPAWKELPPMSAVAVMGYLEKEIGYGRLKPQNDHHARENLAEGAHELHRITQGHPLHVIYATEYLINSGEGLSEWIVQQIPGDLGQDASTYYESLWLRLTFAQRDILVLLAEFSFHWPSNAFTSSALLLNIGPGNLWAVEHLLHRTAAGMMPFHDSLVVFVKGKTEFQERMKALTPNVARWLETEAPARLRNLWLWPVQARLGKSDGLILGLTRDWILDRLIDGYPIDTLTALLTEAEEIAFNLRRYADAYRLRHLKTRLLNGMDFQISDATRLKVCSWKLTQDTSVLDEAVSVQGRLSVVELAGLGVSLQNRGFKETGADCAEKALRRHQGNSRFAIKRHGGYQDWLSEVLPLVRALGTLGFDIGKFNPDAWRLEMLESFVAGASSGMDVGYLIALREKITSPSRRKIIEDAAIRVAALTGAQIHHWTEFRGFTNSSIAGCWLRLVGVPVDGIPHTPFPAGWRDSAASEPLAGLAHEWFFKTILVKLAAEGEFSWVPYPPSLPENRYRTEIPDYLNAMTDRAEQIAALWSQGKPVGFADLYTLFVDLKSPTWSNYDKYSTYQDFCRALNRIALDCQTVSTMLGVPALGSFNFVKRL</sequence>
<proteinExistence type="predicted"/>
<dbReference type="InterPro" id="IPR007111">
    <property type="entry name" value="NACHT_NTPase"/>
</dbReference>
<evidence type="ECO:0000259" key="1">
    <source>
        <dbReference type="Pfam" id="PF05729"/>
    </source>
</evidence>
<dbReference type="SUPFAM" id="SSF52540">
    <property type="entry name" value="P-loop containing nucleoside triphosphate hydrolases"/>
    <property type="match status" value="1"/>
</dbReference>